<evidence type="ECO:0000313" key="2">
    <source>
        <dbReference type="EMBL" id="RHA75206.1"/>
    </source>
</evidence>
<protein>
    <submittedName>
        <fullName evidence="2">Uncharacterized protein</fullName>
    </submittedName>
</protein>
<dbReference type="RefSeq" id="WP_118400516.1">
    <property type="nucleotide sequence ID" value="NZ_CABJGD010000017.1"/>
</dbReference>
<dbReference type="EMBL" id="QSFT01000017">
    <property type="protein sequence ID" value="RHA75206.1"/>
    <property type="molecule type" value="Genomic_DNA"/>
</dbReference>
<keyword evidence="1" id="KW-0732">Signal</keyword>
<reference evidence="2 3" key="1">
    <citation type="submission" date="2018-08" db="EMBL/GenBank/DDBJ databases">
        <title>A genome reference for cultivated species of the human gut microbiota.</title>
        <authorList>
            <person name="Zou Y."/>
            <person name="Xue W."/>
            <person name="Luo G."/>
        </authorList>
    </citation>
    <scope>NUCLEOTIDE SEQUENCE [LARGE SCALE GENOMIC DNA]</scope>
    <source>
        <strain evidence="2 3">AM42-38</strain>
    </source>
</reference>
<dbReference type="Proteomes" id="UP000283855">
    <property type="component" value="Unassembled WGS sequence"/>
</dbReference>
<name>A0A413SZ72_9BACT</name>
<evidence type="ECO:0000256" key="1">
    <source>
        <dbReference type="SAM" id="SignalP"/>
    </source>
</evidence>
<proteinExistence type="predicted"/>
<gene>
    <name evidence="2" type="ORF">DW921_08915</name>
</gene>
<evidence type="ECO:0000313" key="3">
    <source>
        <dbReference type="Proteomes" id="UP000283855"/>
    </source>
</evidence>
<organism evidence="2 3">
    <name type="scientific">Phocaeicola coprophilus</name>
    <dbReference type="NCBI Taxonomy" id="387090"/>
    <lineage>
        <taxon>Bacteria</taxon>
        <taxon>Pseudomonadati</taxon>
        <taxon>Bacteroidota</taxon>
        <taxon>Bacteroidia</taxon>
        <taxon>Bacteroidales</taxon>
        <taxon>Bacteroidaceae</taxon>
        <taxon>Phocaeicola</taxon>
    </lineage>
</organism>
<comment type="caution">
    <text evidence="2">The sequence shown here is derived from an EMBL/GenBank/DDBJ whole genome shotgun (WGS) entry which is preliminary data.</text>
</comment>
<accession>A0A413SZ72</accession>
<sequence length="220" mass="24172">MKQFLSFLLTLSFLPVLCQAQTETSLPDKQIMESPNIQPLPDTLKSDSAKFSIPSPVPQSSIYRPFGMYGLSPLDYGYASWELHQGFNASIGLHVTFSPSKYAPSGAGFGQDAAFMYALPLTKRFSVAGGVYASNMNWGFINYRQVGIAAVAAFQVNDRISLYAYGNKSLMPDRSFPYYPLPNFAPDRLGGMVNFKLGESSSISIGVEGRRYPNGAAAWW</sequence>
<dbReference type="AlphaFoldDB" id="A0A413SZ72"/>
<feature type="signal peptide" evidence="1">
    <location>
        <begin position="1"/>
        <end position="20"/>
    </location>
</feature>
<feature type="chain" id="PRO_5019249872" evidence="1">
    <location>
        <begin position="21"/>
        <end position="220"/>
    </location>
</feature>